<evidence type="ECO:0000256" key="1">
    <source>
        <dbReference type="SAM" id="MobiDB-lite"/>
    </source>
</evidence>
<comment type="caution">
    <text evidence="2">The sequence shown here is derived from an EMBL/GenBank/DDBJ whole genome shotgun (WGS) entry which is preliminary data.</text>
</comment>
<protein>
    <submittedName>
        <fullName evidence="2">Uncharacterized protein</fullName>
    </submittedName>
</protein>
<dbReference type="RefSeq" id="WP_189652706.1">
    <property type="nucleotide sequence ID" value="NZ_BMRC01000030.1"/>
</dbReference>
<name>A0ABV5IFM5_9ACTN</name>
<dbReference type="Proteomes" id="UP001589647">
    <property type="component" value="Unassembled WGS sequence"/>
</dbReference>
<organism evidence="2 3">
    <name type="scientific">Nonomuraea spiralis</name>
    <dbReference type="NCBI Taxonomy" id="46182"/>
    <lineage>
        <taxon>Bacteria</taxon>
        <taxon>Bacillati</taxon>
        <taxon>Actinomycetota</taxon>
        <taxon>Actinomycetes</taxon>
        <taxon>Streptosporangiales</taxon>
        <taxon>Streptosporangiaceae</taxon>
        <taxon>Nonomuraea</taxon>
    </lineage>
</organism>
<reference evidence="2 3" key="1">
    <citation type="submission" date="2024-09" db="EMBL/GenBank/DDBJ databases">
        <authorList>
            <person name="Sun Q."/>
            <person name="Mori K."/>
        </authorList>
    </citation>
    <scope>NUCLEOTIDE SEQUENCE [LARGE SCALE GENOMIC DNA]</scope>
    <source>
        <strain evidence="2 3">CCM 3426</strain>
    </source>
</reference>
<sequence length="67" mass="7541">MTKACPSRPSPIPSGTRAQRHRDDRTIRTPPEQLTQLIAAREPYWPKLKQGADALGAKDKFRQDPTS</sequence>
<accession>A0ABV5IFM5</accession>
<evidence type="ECO:0000313" key="2">
    <source>
        <dbReference type="EMBL" id="MFB9202715.1"/>
    </source>
</evidence>
<evidence type="ECO:0000313" key="3">
    <source>
        <dbReference type="Proteomes" id="UP001589647"/>
    </source>
</evidence>
<dbReference type="EMBL" id="JBHMEI010000012">
    <property type="protein sequence ID" value="MFB9202715.1"/>
    <property type="molecule type" value="Genomic_DNA"/>
</dbReference>
<proteinExistence type="predicted"/>
<gene>
    <name evidence="2" type="ORF">ACFFV7_16075</name>
</gene>
<keyword evidence="3" id="KW-1185">Reference proteome</keyword>
<feature type="region of interest" description="Disordered" evidence="1">
    <location>
        <begin position="1"/>
        <end position="33"/>
    </location>
</feature>